<evidence type="ECO:0000313" key="1">
    <source>
        <dbReference type="EMBL" id="SHE92041.1"/>
    </source>
</evidence>
<protein>
    <submittedName>
        <fullName evidence="1">Uncharacterized protein</fullName>
    </submittedName>
</protein>
<dbReference type="RefSeq" id="WP_073163792.1">
    <property type="nucleotide sequence ID" value="NZ_FQUW01000011.1"/>
</dbReference>
<sequence>MAGKEKVTGWSRHQHFGLRKEWLELYLQEQQEWELSGLLGNRQVQSFKVWLRTTGLQDKRGKETFSGGAFPGVWPGGNPALGVALGERGL</sequence>
<accession>A0A1M4XF68</accession>
<proteinExistence type="predicted"/>
<dbReference type="EMBL" id="FQUW01000011">
    <property type="protein sequence ID" value="SHE92041.1"/>
    <property type="molecule type" value="Genomic_DNA"/>
</dbReference>
<organism evidence="1 2">
    <name type="scientific">Desulfofundulus australicus DSM 11792</name>
    <dbReference type="NCBI Taxonomy" id="1121425"/>
    <lineage>
        <taxon>Bacteria</taxon>
        <taxon>Bacillati</taxon>
        <taxon>Bacillota</taxon>
        <taxon>Clostridia</taxon>
        <taxon>Eubacteriales</taxon>
        <taxon>Peptococcaceae</taxon>
        <taxon>Desulfofundulus</taxon>
    </lineage>
</organism>
<keyword evidence="2" id="KW-1185">Reference proteome</keyword>
<gene>
    <name evidence="1" type="ORF">SAMN02745218_01071</name>
</gene>
<dbReference type="Proteomes" id="UP000184196">
    <property type="component" value="Unassembled WGS sequence"/>
</dbReference>
<name>A0A1M4XF68_9FIRM</name>
<reference evidence="2" key="1">
    <citation type="submission" date="2016-11" db="EMBL/GenBank/DDBJ databases">
        <authorList>
            <person name="Varghese N."/>
            <person name="Submissions S."/>
        </authorList>
    </citation>
    <scope>NUCLEOTIDE SEQUENCE [LARGE SCALE GENOMIC DNA]</scope>
    <source>
        <strain evidence="2">DSM 11792</strain>
    </source>
</reference>
<evidence type="ECO:0000313" key="2">
    <source>
        <dbReference type="Proteomes" id="UP000184196"/>
    </source>
</evidence>
<dbReference type="AlphaFoldDB" id="A0A1M4XF68"/>